<reference evidence="1" key="1">
    <citation type="submission" date="2020-07" db="EMBL/GenBank/DDBJ databases">
        <authorList>
            <person name="Nieuwenhuis M."/>
            <person name="Van De Peppel L.J.J."/>
        </authorList>
    </citation>
    <scope>NUCLEOTIDE SEQUENCE</scope>
    <source>
        <strain evidence="1">AP01</strain>
        <tissue evidence="1">Mycelium</tissue>
    </source>
</reference>
<evidence type="ECO:0000313" key="1">
    <source>
        <dbReference type="EMBL" id="KAG5643456.1"/>
    </source>
</evidence>
<gene>
    <name evidence="1" type="ORF">DXG03_000888</name>
</gene>
<sequence>MIASEAWLLGLKTADLNDVLTGTERTSLRPTKAGLLAGLCVPDCGQPQLRFFADFLSLLIIADVRIKRVGNVSDSVEHGAASQSGIDSLGQHDLRPELQRLISRADSSWDTRFAGSVHSYHSAQLQVITARLHNVTPDLDTYLLLRRDLSGFQMFLDLVELSENLTIVSAADETSQRLTILKQLTADIIGCSLVNTSVNPSISISLNSCQDVFAFNNDQAQGNRHNLITILMVDRHLSLQGALNFAGVMIRQMFDSFVEIQQSLFSPSTPPYANHPGSGTLSACWKWITSTRLATPPALTHWPPPTNLEYGGDLASDLPSYVRTLRDCIVGTINWAYETELYFGRKGEEIRTFGWVFLNPKVIGDSEDQA</sequence>
<dbReference type="AlphaFoldDB" id="A0A9P7KD40"/>
<evidence type="ECO:0000313" key="2">
    <source>
        <dbReference type="Proteomes" id="UP000775547"/>
    </source>
</evidence>
<reference evidence="1" key="2">
    <citation type="submission" date="2021-10" db="EMBL/GenBank/DDBJ databases">
        <title>Phylogenomics reveals ancestral predisposition of the termite-cultivated fungus Termitomyces towards a domesticated lifestyle.</title>
        <authorList>
            <person name="Auxier B."/>
            <person name="Grum-Grzhimaylo A."/>
            <person name="Cardenas M.E."/>
            <person name="Lodge J.D."/>
            <person name="Laessoe T."/>
            <person name="Pedersen O."/>
            <person name="Smith M.E."/>
            <person name="Kuyper T.W."/>
            <person name="Franco-Molano E.A."/>
            <person name="Baroni T.J."/>
            <person name="Aanen D.K."/>
        </authorList>
    </citation>
    <scope>NUCLEOTIDE SEQUENCE</scope>
    <source>
        <strain evidence="1">AP01</strain>
        <tissue evidence="1">Mycelium</tissue>
    </source>
</reference>
<dbReference type="Pfam" id="PF19086">
    <property type="entry name" value="Terpene_syn_C_2"/>
    <property type="match status" value="1"/>
</dbReference>
<accession>A0A9P7KD40</accession>
<dbReference type="Gene3D" id="1.10.600.10">
    <property type="entry name" value="Farnesyl Diphosphate Synthase"/>
    <property type="match status" value="1"/>
</dbReference>
<proteinExistence type="predicted"/>
<dbReference type="EMBL" id="JABCKV010000111">
    <property type="protein sequence ID" value="KAG5643456.1"/>
    <property type="molecule type" value="Genomic_DNA"/>
</dbReference>
<dbReference type="InterPro" id="IPR008949">
    <property type="entry name" value="Isoprenoid_synthase_dom_sf"/>
</dbReference>
<protein>
    <submittedName>
        <fullName evidence="1">Uncharacterized protein</fullName>
    </submittedName>
</protein>
<name>A0A9P7KD40_9AGAR</name>
<comment type="caution">
    <text evidence="1">The sequence shown here is derived from an EMBL/GenBank/DDBJ whole genome shotgun (WGS) entry which is preliminary data.</text>
</comment>
<dbReference type="Proteomes" id="UP000775547">
    <property type="component" value="Unassembled WGS sequence"/>
</dbReference>
<dbReference type="OrthoDB" id="2861623at2759"/>
<organism evidence="1 2">
    <name type="scientific">Asterophora parasitica</name>
    <dbReference type="NCBI Taxonomy" id="117018"/>
    <lineage>
        <taxon>Eukaryota</taxon>
        <taxon>Fungi</taxon>
        <taxon>Dikarya</taxon>
        <taxon>Basidiomycota</taxon>
        <taxon>Agaricomycotina</taxon>
        <taxon>Agaricomycetes</taxon>
        <taxon>Agaricomycetidae</taxon>
        <taxon>Agaricales</taxon>
        <taxon>Tricholomatineae</taxon>
        <taxon>Lyophyllaceae</taxon>
        <taxon>Asterophora</taxon>
    </lineage>
</organism>
<keyword evidence="2" id="KW-1185">Reference proteome</keyword>
<dbReference type="SUPFAM" id="SSF48576">
    <property type="entry name" value="Terpenoid synthases"/>
    <property type="match status" value="1"/>
</dbReference>